<evidence type="ECO:0000313" key="5">
    <source>
        <dbReference type="Proteomes" id="UP001157109"/>
    </source>
</evidence>
<dbReference type="InterPro" id="IPR050807">
    <property type="entry name" value="TransReg_Diox_bact_type"/>
</dbReference>
<feature type="domain" description="HTH cro/C1-type" evidence="3">
    <location>
        <begin position="11"/>
        <end position="65"/>
    </location>
</feature>
<protein>
    <recommendedName>
        <fullName evidence="3">HTH cro/C1-type domain-containing protein</fullName>
    </recommendedName>
</protein>
<organism evidence="4 5">
    <name type="scientific">Arsenicicoccus piscis</name>
    <dbReference type="NCBI Taxonomy" id="673954"/>
    <lineage>
        <taxon>Bacteria</taxon>
        <taxon>Bacillati</taxon>
        <taxon>Actinomycetota</taxon>
        <taxon>Actinomycetes</taxon>
        <taxon>Micrococcales</taxon>
        <taxon>Intrasporangiaceae</taxon>
        <taxon>Arsenicicoccus</taxon>
    </lineage>
</organism>
<proteinExistence type="predicted"/>
<dbReference type="SUPFAM" id="SSF47413">
    <property type="entry name" value="lambda repressor-like DNA-binding domains"/>
    <property type="match status" value="1"/>
</dbReference>
<keyword evidence="5" id="KW-1185">Reference proteome</keyword>
<keyword evidence="1" id="KW-0238">DNA-binding</keyword>
<gene>
    <name evidence="4" type="ORF">GCM10025862_33450</name>
</gene>
<dbReference type="CDD" id="cd00093">
    <property type="entry name" value="HTH_XRE"/>
    <property type="match status" value="1"/>
</dbReference>
<sequence>MIQMEAVHERVRRLRERSGLSQRDAERESGLSQSTWSRIESGARQPSAIEIVAIADAIGATVGEVTGTSHVRTEAVSAARADGEAVEAMLEELTSYLELSDHLDRQGFGSAA</sequence>
<evidence type="ECO:0000313" key="4">
    <source>
        <dbReference type="EMBL" id="GMA21324.1"/>
    </source>
</evidence>
<comment type="caution">
    <text evidence="4">The sequence shown here is derived from an EMBL/GenBank/DDBJ whole genome shotgun (WGS) entry which is preliminary data.</text>
</comment>
<feature type="region of interest" description="Disordered" evidence="2">
    <location>
        <begin position="13"/>
        <end position="41"/>
    </location>
</feature>
<dbReference type="Gene3D" id="1.10.260.40">
    <property type="entry name" value="lambda repressor-like DNA-binding domains"/>
    <property type="match status" value="1"/>
</dbReference>
<name>A0ABQ6HS82_9MICO</name>
<dbReference type="InterPro" id="IPR010982">
    <property type="entry name" value="Lambda_DNA-bd_dom_sf"/>
</dbReference>
<dbReference type="PANTHER" id="PTHR46797">
    <property type="entry name" value="HTH-TYPE TRANSCRIPTIONAL REGULATOR"/>
    <property type="match status" value="1"/>
</dbReference>
<dbReference type="PROSITE" id="PS50943">
    <property type="entry name" value="HTH_CROC1"/>
    <property type="match status" value="1"/>
</dbReference>
<evidence type="ECO:0000259" key="3">
    <source>
        <dbReference type="PROSITE" id="PS50943"/>
    </source>
</evidence>
<dbReference type="PANTHER" id="PTHR46797:SF1">
    <property type="entry name" value="METHYLPHOSPHONATE SYNTHASE"/>
    <property type="match status" value="1"/>
</dbReference>
<dbReference type="InterPro" id="IPR001387">
    <property type="entry name" value="Cro/C1-type_HTH"/>
</dbReference>
<accession>A0ABQ6HS82</accession>
<evidence type="ECO:0000256" key="2">
    <source>
        <dbReference type="SAM" id="MobiDB-lite"/>
    </source>
</evidence>
<dbReference type="SMART" id="SM00530">
    <property type="entry name" value="HTH_XRE"/>
    <property type="match status" value="1"/>
</dbReference>
<dbReference type="Proteomes" id="UP001157109">
    <property type="component" value="Unassembled WGS sequence"/>
</dbReference>
<reference evidence="5" key="1">
    <citation type="journal article" date="2019" name="Int. J. Syst. Evol. Microbiol.">
        <title>The Global Catalogue of Microorganisms (GCM) 10K type strain sequencing project: providing services to taxonomists for standard genome sequencing and annotation.</title>
        <authorList>
            <consortium name="The Broad Institute Genomics Platform"/>
            <consortium name="The Broad Institute Genome Sequencing Center for Infectious Disease"/>
            <person name="Wu L."/>
            <person name="Ma J."/>
        </authorList>
    </citation>
    <scope>NUCLEOTIDE SEQUENCE [LARGE SCALE GENOMIC DNA]</scope>
    <source>
        <strain evidence="5">NBRC 105830</strain>
    </source>
</reference>
<evidence type="ECO:0000256" key="1">
    <source>
        <dbReference type="ARBA" id="ARBA00023125"/>
    </source>
</evidence>
<dbReference type="Pfam" id="PF13560">
    <property type="entry name" value="HTH_31"/>
    <property type="match status" value="1"/>
</dbReference>
<dbReference type="EMBL" id="BSUJ01000001">
    <property type="protein sequence ID" value="GMA21324.1"/>
    <property type="molecule type" value="Genomic_DNA"/>
</dbReference>